<accession>A0ABV0THQ0</accession>
<keyword evidence="2" id="KW-1185">Reference proteome</keyword>
<organism evidence="1 2">
    <name type="scientific">Ilyodon furcidens</name>
    <name type="common">goldbreast splitfin</name>
    <dbReference type="NCBI Taxonomy" id="33524"/>
    <lineage>
        <taxon>Eukaryota</taxon>
        <taxon>Metazoa</taxon>
        <taxon>Chordata</taxon>
        <taxon>Craniata</taxon>
        <taxon>Vertebrata</taxon>
        <taxon>Euteleostomi</taxon>
        <taxon>Actinopterygii</taxon>
        <taxon>Neopterygii</taxon>
        <taxon>Teleostei</taxon>
        <taxon>Neoteleostei</taxon>
        <taxon>Acanthomorphata</taxon>
        <taxon>Ovalentaria</taxon>
        <taxon>Atherinomorphae</taxon>
        <taxon>Cyprinodontiformes</taxon>
        <taxon>Goodeidae</taxon>
        <taxon>Ilyodon</taxon>
    </lineage>
</organism>
<sequence>MSHENRFSLLYQLTDLFEVTDSNAAIITDDGRGDCILHNGLNEDMEHLEDPPFIIHDVFGGYETSKLISCRVQWH</sequence>
<dbReference type="Proteomes" id="UP001482620">
    <property type="component" value="Unassembled WGS sequence"/>
</dbReference>
<protein>
    <submittedName>
        <fullName evidence="1">Uncharacterized protein</fullName>
    </submittedName>
</protein>
<evidence type="ECO:0000313" key="1">
    <source>
        <dbReference type="EMBL" id="MEQ2232344.1"/>
    </source>
</evidence>
<comment type="caution">
    <text evidence="1">The sequence shown here is derived from an EMBL/GenBank/DDBJ whole genome shotgun (WGS) entry which is preliminary data.</text>
</comment>
<gene>
    <name evidence="1" type="ORF">ILYODFUR_010211</name>
</gene>
<evidence type="ECO:0000313" key="2">
    <source>
        <dbReference type="Proteomes" id="UP001482620"/>
    </source>
</evidence>
<name>A0ABV0THQ0_9TELE</name>
<reference evidence="1 2" key="1">
    <citation type="submission" date="2021-06" db="EMBL/GenBank/DDBJ databases">
        <authorList>
            <person name="Palmer J.M."/>
        </authorList>
    </citation>
    <scope>NUCLEOTIDE SEQUENCE [LARGE SCALE GENOMIC DNA]</scope>
    <source>
        <strain evidence="2">if_2019</strain>
        <tissue evidence="1">Muscle</tissue>
    </source>
</reference>
<dbReference type="EMBL" id="JAHRIQ010035489">
    <property type="protein sequence ID" value="MEQ2232344.1"/>
    <property type="molecule type" value="Genomic_DNA"/>
</dbReference>
<proteinExistence type="predicted"/>